<dbReference type="Pfam" id="PF00072">
    <property type="entry name" value="Response_reg"/>
    <property type="match status" value="1"/>
</dbReference>
<dbReference type="InterPro" id="IPR025944">
    <property type="entry name" value="Sigma_54_int_dom_CS"/>
</dbReference>
<keyword evidence="1" id="KW-0547">Nucleotide-binding</keyword>
<evidence type="ECO:0000256" key="1">
    <source>
        <dbReference type="ARBA" id="ARBA00022741"/>
    </source>
</evidence>
<dbReference type="Gene3D" id="1.10.10.60">
    <property type="entry name" value="Homeodomain-like"/>
    <property type="match status" value="1"/>
</dbReference>
<dbReference type="InterPro" id="IPR002197">
    <property type="entry name" value="HTH_Fis"/>
</dbReference>
<keyword evidence="2" id="KW-0067">ATP-binding</keyword>
<dbReference type="SMART" id="SM00382">
    <property type="entry name" value="AAA"/>
    <property type="match status" value="1"/>
</dbReference>
<dbReference type="SUPFAM" id="SSF52540">
    <property type="entry name" value="P-loop containing nucleoside triphosphate hydrolases"/>
    <property type="match status" value="1"/>
</dbReference>
<evidence type="ECO:0000259" key="8">
    <source>
        <dbReference type="PROSITE" id="PS50110"/>
    </source>
</evidence>
<keyword evidence="5" id="KW-0804">Transcription</keyword>
<dbReference type="Proteomes" id="UP000634667">
    <property type="component" value="Unassembled WGS sequence"/>
</dbReference>
<gene>
    <name evidence="9" type="ORF">GCM10008111_17430</name>
</gene>
<keyword evidence="4" id="KW-0238">DNA-binding</keyword>
<evidence type="ECO:0000313" key="9">
    <source>
        <dbReference type="EMBL" id="GGW61760.1"/>
    </source>
</evidence>
<dbReference type="InterPro" id="IPR027417">
    <property type="entry name" value="P-loop_NTPase"/>
</dbReference>
<comment type="caution">
    <text evidence="9">The sequence shown here is derived from an EMBL/GenBank/DDBJ whole genome shotgun (WGS) entry which is preliminary data.</text>
</comment>
<feature type="domain" description="Response regulatory" evidence="8">
    <location>
        <begin position="9"/>
        <end position="123"/>
    </location>
</feature>
<dbReference type="RefSeq" id="WP_189482569.1">
    <property type="nucleotide sequence ID" value="NZ_BMYR01000006.1"/>
</dbReference>
<dbReference type="PROSITE" id="PS00688">
    <property type="entry name" value="SIGMA54_INTERACT_3"/>
    <property type="match status" value="1"/>
</dbReference>
<feature type="domain" description="Sigma-54 factor interaction" evidence="7">
    <location>
        <begin position="147"/>
        <end position="376"/>
    </location>
</feature>
<dbReference type="CDD" id="cd00009">
    <property type="entry name" value="AAA"/>
    <property type="match status" value="1"/>
</dbReference>
<dbReference type="Gene3D" id="1.10.8.60">
    <property type="match status" value="1"/>
</dbReference>
<dbReference type="Pfam" id="PF25601">
    <property type="entry name" value="AAA_lid_14"/>
    <property type="match status" value="1"/>
</dbReference>
<proteinExistence type="predicted"/>
<dbReference type="SUPFAM" id="SSF46689">
    <property type="entry name" value="Homeodomain-like"/>
    <property type="match status" value="1"/>
</dbReference>
<dbReference type="EMBL" id="BMYR01000006">
    <property type="protein sequence ID" value="GGW61760.1"/>
    <property type="molecule type" value="Genomic_DNA"/>
</dbReference>
<dbReference type="InterPro" id="IPR009057">
    <property type="entry name" value="Homeodomain-like_sf"/>
</dbReference>
<dbReference type="SUPFAM" id="SSF52172">
    <property type="entry name" value="CheY-like"/>
    <property type="match status" value="1"/>
</dbReference>
<evidence type="ECO:0000256" key="3">
    <source>
        <dbReference type="ARBA" id="ARBA00023015"/>
    </source>
</evidence>
<organism evidence="9 10">
    <name type="scientific">Alishewanella tabrizica</name>
    <dbReference type="NCBI Taxonomy" id="671278"/>
    <lineage>
        <taxon>Bacteria</taxon>
        <taxon>Pseudomonadati</taxon>
        <taxon>Pseudomonadota</taxon>
        <taxon>Gammaproteobacteria</taxon>
        <taxon>Alteromonadales</taxon>
        <taxon>Alteromonadaceae</taxon>
        <taxon>Alishewanella</taxon>
    </lineage>
</organism>
<dbReference type="PANTHER" id="PTHR32071:SF117">
    <property type="entry name" value="PTS-DEPENDENT DIHYDROXYACETONE KINASE OPERON REGULATORY PROTEIN-RELATED"/>
    <property type="match status" value="1"/>
</dbReference>
<dbReference type="PANTHER" id="PTHR32071">
    <property type="entry name" value="TRANSCRIPTIONAL REGULATORY PROTEIN"/>
    <property type="match status" value="1"/>
</dbReference>
<keyword evidence="6" id="KW-0597">Phosphoprotein</keyword>
<evidence type="ECO:0000256" key="6">
    <source>
        <dbReference type="PROSITE-ProRule" id="PRU00169"/>
    </source>
</evidence>
<dbReference type="SMART" id="SM00448">
    <property type="entry name" value="REC"/>
    <property type="match status" value="1"/>
</dbReference>
<dbReference type="Gene3D" id="3.40.50.2300">
    <property type="match status" value="1"/>
</dbReference>
<dbReference type="Gene3D" id="3.40.50.300">
    <property type="entry name" value="P-loop containing nucleotide triphosphate hydrolases"/>
    <property type="match status" value="1"/>
</dbReference>
<dbReference type="Pfam" id="PF00158">
    <property type="entry name" value="Sigma54_activat"/>
    <property type="match status" value="1"/>
</dbReference>
<dbReference type="PROSITE" id="PS50045">
    <property type="entry name" value="SIGMA54_INTERACT_4"/>
    <property type="match status" value="1"/>
</dbReference>
<evidence type="ECO:0000256" key="4">
    <source>
        <dbReference type="ARBA" id="ARBA00023125"/>
    </source>
</evidence>
<sequence>MNKVNHNTLVYVVEDSLSSGALYCRQLEKAGFTTKHFIDGYSALAAIQQHMPAVIVQDVKLPDISGLDVLQFVKKLSSAAQVVIITSDSSIDIAVEAMRLGGFDFIEKPFTAERLVASVINANKQNKEDQVTTNHKTEKLLLSKENVVGESLAMQTVFRLLHSASRSKASVFVTGESGTGKEVCAQTLHNSGARSQGPFIAINCAAIPAELFESEFFGHVKGAFSGALTERKGAIEVANGGTLFLDEICEMALSLQAKLLRFLQTGTFCKVGSNELQQSDVRIICATNRNPSAEVGEGRFREDLYYRLNVIPVKLPPLRERGNDVLLLAKHILQKKSVENGKAFQQFSPEVEQFFLNYDWPGNIRELQNTIENIVVMHDEAVVSMSMLPSNVVKHQYDTLKNTPANQTSQNPPNPVHSHRDIVPLWIVEKNTILSAIASCDGNIPLAAAYLGVSASTIYRKMKAW</sequence>
<evidence type="ECO:0000259" key="7">
    <source>
        <dbReference type="PROSITE" id="PS50045"/>
    </source>
</evidence>
<reference evidence="10" key="1">
    <citation type="journal article" date="2019" name="Int. J. Syst. Evol. Microbiol.">
        <title>The Global Catalogue of Microorganisms (GCM) 10K type strain sequencing project: providing services to taxonomists for standard genome sequencing and annotation.</title>
        <authorList>
            <consortium name="The Broad Institute Genomics Platform"/>
            <consortium name="The Broad Institute Genome Sequencing Center for Infectious Disease"/>
            <person name="Wu L."/>
            <person name="Ma J."/>
        </authorList>
    </citation>
    <scope>NUCLEOTIDE SEQUENCE [LARGE SCALE GENOMIC DNA]</scope>
    <source>
        <strain evidence="10">KCTC 23723</strain>
    </source>
</reference>
<protein>
    <submittedName>
        <fullName evidence="9">Sigma-54-dependent Fis family transcriptional regulator</fullName>
    </submittedName>
</protein>
<dbReference type="InterPro" id="IPR003593">
    <property type="entry name" value="AAA+_ATPase"/>
</dbReference>
<dbReference type="InterPro" id="IPR025943">
    <property type="entry name" value="Sigma_54_int_dom_ATP-bd_2"/>
</dbReference>
<name>A0ABQ2WPL1_9ALTE</name>
<evidence type="ECO:0000256" key="2">
    <source>
        <dbReference type="ARBA" id="ARBA00022840"/>
    </source>
</evidence>
<dbReference type="PROSITE" id="PS00676">
    <property type="entry name" value="SIGMA54_INTERACT_2"/>
    <property type="match status" value="1"/>
</dbReference>
<dbReference type="InterPro" id="IPR058031">
    <property type="entry name" value="AAA_lid_NorR"/>
</dbReference>
<keyword evidence="3" id="KW-0805">Transcription regulation</keyword>
<dbReference type="InterPro" id="IPR011006">
    <property type="entry name" value="CheY-like_superfamily"/>
</dbReference>
<evidence type="ECO:0000256" key="5">
    <source>
        <dbReference type="ARBA" id="ARBA00023163"/>
    </source>
</evidence>
<accession>A0ABQ2WPL1</accession>
<dbReference type="PROSITE" id="PS50110">
    <property type="entry name" value="RESPONSE_REGULATORY"/>
    <property type="match status" value="1"/>
</dbReference>
<keyword evidence="10" id="KW-1185">Reference proteome</keyword>
<dbReference type="InterPro" id="IPR001789">
    <property type="entry name" value="Sig_transdc_resp-reg_receiver"/>
</dbReference>
<evidence type="ECO:0000313" key="10">
    <source>
        <dbReference type="Proteomes" id="UP000634667"/>
    </source>
</evidence>
<dbReference type="InterPro" id="IPR002078">
    <property type="entry name" value="Sigma_54_int"/>
</dbReference>
<dbReference type="Pfam" id="PF02954">
    <property type="entry name" value="HTH_8"/>
    <property type="match status" value="1"/>
</dbReference>
<feature type="modified residue" description="4-aspartylphosphate" evidence="6">
    <location>
        <position position="58"/>
    </location>
</feature>